<keyword evidence="2" id="KW-1185">Reference proteome</keyword>
<dbReference type="RefSeq" id="WP_160893339.1">
    <property type="nucleotide sequence ID" value="NZ_WUMU01000006.1"/>
</dbReference>
<comment type="caution">
    <text evidence="1">The sequence shown here is derived from an EMBL/GenBank/DDBJ whole genome shotgun (WGS) entry which is preliminary data.</text>
</comment>
<dbReference type="AlphaFoldDB" id="A0A6L7G0Y1"/>
<dbReference type="InterPro" id="IPR051267">
    <property type="entry name" value="STEAP_metalloreductase"/>
</dbReference>
<accession>A0A6L7G0Y1</accession>
<dbReference type="InterPro" id="IPR036291">
    <property type="entry name" value="NAD(P)-bd_dom_sf"/>
</dbReference>
<reference evidence="1 2" key="1">
    <citation type="submission" date="2019-12" db="EMBL/GenBank/DDBJ databases">
        <authorList>
            <person name="Li M."/>
        </authorList>
    </citation>
    <scope>NUCLEOTIDE SEQUENCE [LARGE SCALE GENOMIC DNA]</scope>
    <source>
        <strain evidence="1 2">GBMRC 2024</strain>
    </source>
</reference>
<sequence length="196" mass="20479">MQIAILGKGNMGTPLAALLRTAGHRVDSLGRLDDPLTALSQAQVVLLALRYEQALALVAQPAIRQALSGKTVIDITNPLAEDFMSLTTGHSTSGAEELARLLPASAVVKAFNTIFAAVLEDHATGRPCKLPVFVAGDDGMAVATVTSLVQDMNLRAIAAGALTNARYLEPMTEMMIQLGYGLGHGDRIGFALEAAA</sequence>
<dbReference type="PANTHER" id="PTHR14239:SF10">
    <property type="entry name" value="REDUCTASE"/>
    <property type="match status" value="1"/>
</dbReference>
<evidence type="ECO:0000313" key="1">
    <source>
        <dbReference type="EMBL" id="MXN17721.1"/>
    </source>
</evidence>
<dbReference type="Proteomes" id="UP000477911">
    <property type="component" value="Unassembled WGS sequence"/>
</dbReference>
<protein>
    <submittedName>
        <fullName evidence="1">NADP oxidoreductase</fullName>
    </submittedName>
</protein>
<name>A0A6L7G0Y1_9RHOB</name>
<evidence type="ECO:0000313" key="2">
    <source>
        <dbReference type="Proteomes" id="UP000477911"/>
    </source>
</evidence>
<proteinExistence type="predicted"/>
<dbReference type="EMBL" id="WUMU01000006">
    <property type="protein sequence ID" value="MXN17721.1"/>
    <property type="molecule type" value="Genomic_DNA"/>
</dbReference>
<gene>
    <name evidence="1" type="ORF">GR170_07745</name>
</gene>
<dbReference type="SUPFAM" id="SSF51735">
    <property type="entry name" value="NAD(P)-binding Rossmann-fold domains"/>
    <property type="match status" value="1"/>
</dbReference>
<dbReference type="Gene3D" id="3.40.50.720">
    <property type="entry name" value="NAD(P)-binding Rossmann-like Domain"/>
    <property type="match status" value="2"/>
</dbReference>
<organism evidence="1 2">
    <name type="scientific">Pseudooceanicola albus</name>
    <dbReference type="NCBI Taxonomy" id="2692189"/>
    <lineage>
        <taxon>Bacteria</taxon>
        <taxon>Pseudomonadati</taxon>
        <taxon>Pseudomonadota</taxon>
        <taxon>Alphaproteobacteria</taxon>
        <taxon>Rhodobacterales</taxon>
        <taxon>Paracoccaceae</taxon>
        <taxon>Pseudooceanicola</taxon>
    </lineage>
</organism>
<dbReference type="PANTHER" id="PTHR14239">
    <property type="entry name" value="DUDULIN-RELATED"/>
    <property type="match status" value="1"/>
</dbReference>